<gene>
    <name evidence="8" type="primary">LOC103367403</name>
</gene>
<keyword evidence="7" id="KW-1185">Reference proteome</keyword>
<dbReference type="GO" id="GO:0005615">
    <property type="term" value="C:extracellular space"/>
    <property type="evidence" value="ECO:0007669"/>
    <property type="project" value="TreeGrafter"/>
</dbReference>
<evidence type="ECO:0000256" key="4">
    <source>
        <dbReference type="ARBA" id="ARBA00023119"/>
    </source>
</evidence>
<feature type="region of interest" description="Disordered" evidence="5">
    <location>
        <begin position="93"/>
        <end position="131"/>
    </location>
</feature>
<dbReference type="Pfam" id="PF01391">
    <property type="entry name" value="Collagen"/>
    <property type="match status" value="2"/>
</dbReference>
<feature type="compositionally biased region" description="Low complexity" evidence="5">
    <location>
        <begin position="207"/>
        <end position="216"/>
    </location>
</feature>
<evidence type="ECO:0000313" key="8">
    <source>
        <dbReference type="RefSeq" id="XP_008293644.1"/>
    </source>
</evidence>
<feature type="compositionally biased region" description="Polar residues" evidence="5">
    <location>
        <begin position="384"/>
        <end position="397"/>
    </location>
</feature>
<dbReference type="GO" id="GO:0005581">
    <property type="term" value="C:collagen trimer"/>
    <property type="evidence" value="ECO:0007669"/>
    <property type="project" value="UniProtKB-KW"/>
</dbReference>
<organism evidence="7 8">
    <name type="scientific">Stegastes partitus</name>
    <name type="common">bicolor damselfish</name>
    <dbReference type="NCBI Taxonomy" id="144197"/>
    <lineage>
        <taxon>Eukaryota</taxon>
        <taxon>Metazoa</taxon>
        <taxon>Chordata</taxon>
        <taxon>Craniata</taxon>
        <taxon>Vertebrata</taxon>
        <taxon>Euteleostomi</taxon>
        <taxon>Actinopterygii</taxon>
        <taxon>Neopterygii</taxon>
        <taxon>Teleostei</taxon>
        <taxon>Neoteleostei</taxon>
        <taxon>Acanthomorphata</taxon>
        <taxon>Ovalentaria</taxon>
        <taxon>Pomacentridae</taxon>
        <taxon>Stegastes</taxon>
    </lineage>
</organism>
<dbReference type="RefSeq" id="XP_008293644.1">
    <property type="nucleotide sequence ID" value="XM_008295422.1"/>
</dbReference>
<evidence type="ECO:0000256" key="2">
    <source>
        <dbReference type="ARBA" id="ARBA00022525"/>
    </source>
</evidence>
<feature type="domain" description="Fibrillar collagen NC1" evidence="6">
    <location>
        <begin position="407"/>
        <end position="626"/>
    </location>
</feature>
<dbReference type="GeneID" id="103367403"/>
<evidence type="ECO:0000259" key="6">
    <source>
        <dbReference type="PROSITE" id="PS51461"/>
    </source>
</evidence>
<dbReference type="GO" id="GO:0005201">
    <property type="term" value="F:extracellular matrix structural constituent"/>
    <property type="evidence" value="ECO:0007669"/>
    <property type="project" value="InterPro"/>
</dbReference>
<dbReference type="InterPro" id="IPR008160">
    <property type="entry name" value="Collagen"/>
</dbReference>
<sequence length="626" mass="67129">MLVKSLQDDIRCCSIFSTFRVKTELKDQTEPLVSKERRGPEELRDRRESLVSMVRRVPLDRRDLKDPSAQKANLAIKGNLDLLDRKEQKELKVNEGTEDLKDQPEHQENMASEVREVPKESPGHQEQEAQRGGKVLSVLRVLKVDLDPPALLVLQELKGFRVQRELKARWGGPDPLGRLENPQGLSGLDGLLGVEGNEGDQGDVGFRGAPGAPGRPGKTGNLGSPGIRGNTGAGGFKGKTGPKGKHGPPGPAGPKGVPGLRGEKGGSGRAGTKGLPGDGGVLGPIGPPGLKGNPGLQGLKGQTGPKGKQGDAGPRGPRGQKGLLGITGRLGKKGLKGARGSRGPKGVKGKRGAPGKPGPAPRLGSIPARGPGLRVEQRPETRPSARNSLKAAQSSEKTPVVLKRKQPRTLSRRLSEEDEAEESFSWPSGTRDDPGTTCHELRLVRPHLNDGYFYMDPNQGCPYDAVKVFCNFTAGGTTCIDPLHSQIKIMREPEMEASKFWSTQQNGGNKFEYTGVDVVQLRFLRLHSHTSFQRITLSCAANRSSAATAGRIIHLMGDSGEEIDSQLITVSRKDCEVDVIVRVRGSTELHRGDMELLPVRDLAVKTSSVSNLVSEVSVVLGPLCFL</sequence>
<evidence type="ECO:0000256" key="1">
    <source>
        <dbReference type="ARBA" id="ARBA00004498"/>
    </source>
</evidence>
<accession>A0A9Y4KH57</accession>
<feature type="compositionally biased region" description="Gly residues" evidence="5">
    <location>
        <begin position="267"/>
        <end position="283"/>
    </location>
</feature>
<feature type="compositionally biased region" description="Basic residues" evidence="5">
    <location>
        <begin position="402"/>
        <end position="411"/>
    </location>
</feature>
<name>A0A9Y4KH57_9TELE</name>
<dbReference type="Gene3D" id="2.60.120.1000">
    <property type="match status" value="1"/>
</dbReference>
<comment type="subcellular location">
    <subcellularLocation>
        <location evidence="1">Secreted</location>
        <location evidence="1">Extracellular space</location>
        <location evidence="1">Extracellular matrix</location>
    </subcellularLocation>
</comment>
<dbReference type="GO" id="GO:0031012">
    <property type="term" value="C:extracellular matrix"/>
    <property type="evidence" value="ECO:0007669"/>
    <property type="project" value="TreeGrafter"/>
</dbReference>
<reference evidence="8" key="1">
    <citation type="submission" date="2025-08" db="UniProtKB">
        <authorList>
            <consortium name="RefSeq"/>
        </authorList>
    </citation>
    <scope>IDENTIFICATION</scope>
</reference>
<protein>
    <submittedName>
        <fullName evidence="8">Collagen alpha-3(V) chain-like</fullName>
    </submittedName>
</protein>
<dbReference type="Pfam" id="PF01410">
    <property type="entry name" value="COLFI"/>
    <property type="match status" value="1"/>
</dbReference>
<dbReference type="PROSITE" id="PS51461">
    <property type="entry name" value="NC1_FIB"/>
    <property type="match status" value="1"/>
</dbReference>
<keyword evidence="3" id="KW-0272">Extracellular matrix</keyword>
<proteinExistence type="predicted"/>
<keyword evidence="2" id="KW-0964">Secreted</keyword>
<dbReference type="PANTHER" id="PTHR24023:SF1082">
    <property type="entry name" value="COLLAGEN TRIPLE HELIX REPEAT"/>
    <property type="match status" value="1"/>
</dbReference>
<dbReference type="PANTHER" id="PTHR24023">
    <property type="entry name" value="COLLAGEN ALPHA"/>
    <property type="match status" value="1"/>
</dbReference>
<evidence type="ECO:0000256" key="5">
    <source>
        <dbReference type="SAM" id="MobiDB-lite"/>
    </source>
</evidence>
<evidence type="ECO:0000313" key="7">
    <source>
        <dbReference type="Proteomes" id="UP000694891"/>
    </source>
</evidence>
<dbReference type="AlphaFoldDB" id="A0A9Y4KH57"/>
<evidence type="ECO:0000256" key="3">
    <source>
        <dbReference type="ARBA" id="ARBA00022530"/>
    </source>
</evidence>
<keyword evidence="4" id="KW-0176">Collagen</keyword>
<dbReference type="InterPro" id="IPR000885">
    <property type="entry name" value="Fib_collagen_C"/>
</dbReference>
<feature type="region of interest" description="Disordered" evidence="5">
    <location>
        <begin position="197"/>
        <end position="436"/>
    </location>
</feature>
<dbReference type="SMART" id="SM00038">
    <property type="entry name" value="COLFI"/>
    <property type="match status" value="1"/>
</dbReference>
<dbReference type="InterPro" id="IPR050149">
    <property type="entry name" value="Collagen_superfamily"/>
</dbReference>
<feature type="compositionally biased region" description="Gly residues" evidence="5">
    <location>
        <begin position="229"/>
        <end position="238"/>
    </location>
</feature>
<feature type="compositionally biased region" description="Low complexity" evidence="5">
    <location>
        <begin position="288"/>
        <end position="300"/>
    </location>
</feature>
<dbReference type="Proteomes" id="UP000694891">
    <property type="component" value="Unplaced"/>
</dbReference>